<evidence type="ECO:0000256" key="1">
    <source>
        <dbReference type="SAM" id="MobiDB-lite"/>
    </source>
</evidence>
<proteinExistence type="predicted"/>
<organism evidence="3 4">
    <name type="scientific">Cohnella cholangitidis</name>
    <dbReference type="NCBI Taxonomy" id="2598458"/>
    <lineage>
        <taxon>Bacteria</taxon>
        <taxon>Bacillati</taxon>
        <taxon>Bacillota</taxon>
        <taxon>Bacilli</taxon>
        <taxon>Bacillales</taxon>
        <taxon>Paenibacillaceae</taxon>
        <taxon>Cohnella</taxon>
    </lineage>
</organism>
<keyword evidence="2" id="KW-0812">Transmembrane</keyword>
<feature type="transmembrane region" description="Helical" evidence="2">
    <location>
        <begin position="191"/>
        <end position="215"/>
    </location>
</feature>
<feature type="transmembrane region" description="Helical" evidence="2">
    <location>
        <begin position="254"/>
        <end position="272"/>
    </location>
</feature>
<evidence type="ECO:0000256" key="2">
    <source>
        <dbReference type="SAM" id="Phobius"/>
    </source>
</evidence>
<keyword evidence="4" id="KW-1185">Reference proteome</keyword>
<evidence type="ECO:0000313" key="3">
    <source>
        <dbReference type="EMBL" id="QMV43008.1"/>
    </source>
</evidence>
<dbReference type="AlphaFoldDB" id="A0A7G5C1C4"/>
<sequence length="287" mass="31584">MQCTQCGQLNQSAKFCVKCGTKLPVAATEVAATSEAVNYDHRAPADPIAASQQPASQQSYQPNTYANQPVAPSQPNPQLQQAKQISKQYFSYFLEVLKSPVKSGQASNAGHMVNGLITIILFSLILPLIAYFQIRESVKRFGGFMGDDLDVPFGAVVIKPFVFLILVVMMVNSIIFLVLKMGNVVINYREVTARFGTFMIPSVTFFFIGLLFTLMGMDSEILAWVIGAGMFSWFVAICFTIYSFKRDHTSGLDAFYGVIITYAGSILLLYLFGDNVLASLLRGLNDI</sequence>
<feature type="compositionally biased region" description="Polar residues" evidence="1">
    <location>
        <begin position="63"/>
        <end position="77"/>
    </location>
</feature>
<keyword evidence="2" id="KW-1133">Transmembrane helix</keyword>
<name>A0A7G5C1C4_9BACL</name>
<protein>
    <submittedName>
        <fullName evidence="3">Zinc ribbon domain-containing protein</fullName>
    </submittedName>
</protein>
<evidence type="ECO:0000313" key="4">
    <source>
        <dbReference type="Proteomes" id="UP000515679"/>
    </source>
</evidence>
<dbReference type="RefSeq" id="WP_182299239.1">
    <property type="nucleotide sequence ID" value="NZ_CP041969.1"/>
</dbReference>
<feature type="transmembrane region" description="Helical" evidence="2">
    <location>
        <begin position="112"/>
        <end position="134"/>
    </location>
</feature>
<feature type="compositionally biased region" description="Low complexity" evidence="1">
    <location>
        <begin position="47"/>
        <end position="62"/>
    </location>
</feature>
<gene>
    <name evidence="3" type="ORF">FPL14_18835</name>
</gene>
<accession>A0A7G5C1C4</accession>
<reference evidence="3 4" key="1">
    <citation type="submission" date="2019-07" db="EMBL/GenBank/DDBJ databases">
        <authorList>
            <person name="Kim J.K."/>
            <person name="Cheong H.-M."/>
            <person name="Choi Y."/>
            <person name="Hwang K.J."/>
            <person name="Lee S."/>
            <person name="Choi C."/>
        </authorList>
    </citation>
    <scope>NUCLEOTIDE SEQUENCE [LARGE SCALE GENOMIC DNA]</scope>
    <source>
        <strain evidence="3 4">KS 22</strain>
    </source>
</reference>
<dbReference type="EMBL" id="CP041969">
    <property type="protein sequence ID" value="QMV43008.1"/>
    <property type="molecule type" value="Genomic_DNA"/>
</dbReference>
<keyword evidence="2" id="KW-0472">Membrane</keyword>
<dbReference type="Proteomes" id="UP000515679">
    <property type="component" value="Chromosome"/>
</dbReference>
<feature type="transmembrane region" description="Helical" evidence="2">
    <location>
        <begin position="221"/>
        <end position="242"/>
    </location>
</feature>
<feature type="region of interest" description="Disordered" evidence="1">
    <location>
        <begin position="47"/>
        <end position="77"/>
    </location>
</feature>
<feature type="transmembrane region" description="Helical" evidence="2">
    <location>
        <begin position="154"/>
        <end position="179"/>
    </location>
</feature>
<dbReference type="KEGG" id="cchl:FPL14_18835"/>